<organism evidence="1 2">
    <name type="scientific">Riccia sorocarpa</name>
    <dbReference type="NCBI Taxonomy" id="122646"/>
    <lineage>
        <taxon>Eukaryota</taxon>
        <taxon>Viridiplantae</taxon>
        <taxon>Streptophyta</taxon>
        <taxon>Embryophyta</taxon>
        <taxon>Marchantiophyta</taxon>
        <taxon>Marchantiopsida</taxon>
        <taxon>Marchantiidae</taxon>
        <taxon>Marchantiales</taxon>
        <taxon>Ricciaceae</taxon>
        <taxon>Riccia</taxon>
    </lineage>
</organism>
<accession>A0ABD3G8V0</accession>
<dbReference type="Proteomes" id="UP001633002">
    <property type="component" value="Unassembled WGS sequence"/>
</dbReference>
<protein>
    <submittedName>
        <fullName evidence="1">Uncharacterized protein</fullName>
    </submittedName>
</protein>
<comment type="caution">
    <text evidence="1">The sequence shown here is derived from an EMBL/GenBank/DDBJ whole genome shotgun (WGS) entry which is preliminary data.</text>
</comment>
<dbReference type="EMBL" id="JBJQOH010000008">
    <property type="protein sequence ID" value="KAL3675046.1"/>
    <property type="molecule type" value="Genomic_DNA"/>
</dbReference>
<evidence type="ECO:0000313" key="2">
    <source>
        <dbReference type="Proteomes" id="UP001633002"/>
    </source>
</evidence>
<proteinExistence type="predicted"/>
<gene>
    <name evidence="1" type="ORF">R1sor_024994</name>
</gene>
<reference evidence="1 2" key="1">
    <citation type="submission" date="2024-09" db="EMBL/GenBank/DDBJ databases">
        <title>Chromosome-scale assembly of Riccia sorocarpa.</title>
        <authorList>
            <person name="Paukszto L."/>
        </authorList>
    </citation>
    <scope>NUCLEOTIDE SEQUENCE [LARGE SCALE GENOMIC DNA]</scope>
    <source>
        <strain evidence="1">LP-2024</strain>
        <tissue evidence="1">Aerial parts of the thallus</tissue>
    </source>
</reference>
<dbReference type="AlphaFoldDB" id="A0ABD3G8V0"/>
<keyword evidence="2" id="KW-1185">Reference proteome</keyword>
<sequence length="92" mass="10377">MCKLVCWFASSWGYGYTNVFARKDSVPDLAQFALSFISLQHGQVVLICELNFKERIRMKALALKPMHEPVRGGPRLRLEVGFPNLSFATSDA</sequence>
<name>A0ABD3G8V0_9MARC</name>
<evidence type="ECO:0000313" key="1">
    <source>
        <dbReference type="EMBL" id="KAL3675046.1"/>
    </source>
</evidence>